<dbReference type="KEGG" id="trs:Terro_1287"/>
<sequence>MRLCLALLCALASPIVLIAQAPPAAATPAATADTIRTSTQIVVLDVSVTGADGVAVTHLKAGDFAVLENGAPQHVDHFEEHTEASSGPSTQTVPRMPAGTYTNFSQVPDDGPLNVILLDTLNTPMASQMVVRQKMIAFLEKMKPNQHVAIFGLSRRLYLLQGFTSDPALLRAGLQGKRSKSKQSPVLAEPLGTQTVSDQLTESMGNVPGAAELAANLQQFEAVVASDQLRTRVLLTLTALNQMARYLNGLNGRKNLIWMSGSFPLNVLPDGDLKDPFAAVMSMENEFRETTNLLARSQVAVYPVDARGLFAAPMMDASNSLSQYGRNPARLNKDTQTFFTNTAQEHSTMLEMAEATGGKAFVNTNDLTGAVDSAFHAGANYYTLVYSPTNRDWNGKYRKIVVRATSGIKYTLTYRRGYYADDPSYKHLDHDSTAATKTAGVSIDPLNAAMQRGAPDPTQILFKAKIVPNGTSDKIAEGSVVAGKVKPPYRNFTIYIASSVNDFDFQLQPDGTRISGARFATVVYDPDGQPMTLFSQNAQAKITPAAFQQMSQSGVQYQEQISVPMKGEYFLRIGLKDNLSGKVGAIEIPVSVIPAAAPVSATK</sequence>
<accession>I3ZEC8</accession>
<dbReference type="eggNOG" id="ENOG502Z84I">
    <property type="taxonomic scope" value="Bacteria"/>
</dbReference>
<dbReference type="Proteomes" id="UP000006056">
    <property type="component" value="Chromosome"/>
</dbReference>
<dbReference type="InterPro" id="IPR017802">
    <property type="entry name" value="VWFA-rel_acidobac-type"/>
</dbReference>
<evidence type="ECO:0000256" key="2">
    <source>
        <dbReference type="SAM" id="SignalP"/>
    </source>
</evidence>
<dbReference type="EMBL" id="CP003379">
    <property type="protein sequence ID" value="AFL87596.1"/>
    <property type="molecule type" value="Genomic_DNA"/>
</dbReference>
<dbReference type="HOGENOM" id="CLU_454751_0_0_0"/>
<feature type="chain" id="PRO_5003684735" description="VWFA-related domain-containing protein" evidence="2">
    <location>
        <begin position="22"/>
        <end position="603"/>
    </location>
</feature>
<dbReference type="AlphaFoldDB" id="I3ZEC8"/>
<evidence type="ECO:0000313" key="3">
    <source>
        <dbReference type="EMBL" id="AFL87596.1"/>
    </source>
</evidence>
<evidence type="ECO:0008006" key="5">
    <source>
        <dbReference type="Google" id="ProtNLM"/>
    </source>
</evidence>
<keyword evidence="4" id="KW-1185">Reference proteome</keyword>
<organism evidence="3 4">
    <name type="scientific">Terriglobus roseus (strain DSM 18391 / NRRL B-41598 / KBS 63)</name>
    <dbReference type="NCBI Taxonomy" id="926566"/>
    <lineage>
        <taxon>Bacteria</taxon>
        <taxon>Pseudomonadati</taxon>
        <taxon>Acidobacteriota</taxon>
        <taxon>Terriglobia</taxon>
        <taxon>Terriglobales</taxon>
        <taxon>Acidobacteriaceae</taxon>
        <taxon>Terriglobus</taxon>
    </lineage>
</organism>
<dbReference type="STRING" id="926566.Terro_1287"/>
<dbReference type="RefSeq" id="WP_014785165.1">
    <property type="nucleotide sequence ID" value="NC_018014.1"/>
</dbReference>
<feature type="region of interest" description="Disordered" evidence="1">
    <location>
        <begin position="78"/>
        <end position="98"/>
    </location>
</feature>
<dbReference type="NCBIfam" id="TIGR03436">
    <property type="entry name" value="acidobact_VWFA"/>
    <property type="match status" value="1"/>
</dbReference>
<dbReference type="OrthoDB" id="127623at2"/>
<name>I3ZEC8_TERRK</name>
<feature type="compositionally biased region" description="Polar residues" evidence="1">
    <location>
        <begin position="84"/>
        <end position="93"/>
    </location>
</feature>
<evidence type="ECO:0000256" key="1">
    <source>
        <dbReference type="SAM" id="MobiDB-lite"/>
    </source>
</evidence>
<reference evidence="3 4" key="1">
    <citation type="submission" date="2012-06" db="EMBL/GenBank/DDBJ databases">
        <title>Complete genome of Terriglobus roseus DSM 18391.</title>
        <authorList>
            <consortium name="US DOE Joint Genome Institute (JGI-PGF)"/>
            <person name="Lucas S."/>
            <person name="Copeland A."/>
            <person name="Lapidus A."/>
            <person name="Glavina del Rio T."/>
            <person name="Dalin E."/>
            <person name="Tice H."/>
            <person name="Bruce D."/>
            <person name="Goodwin L."/>
            <person name="Pitluck S."/>
            <person name="Peters L."/>
            <person name="Mikhailova N."/>
            <person name="Munk A.C.C."/>
            <person name="Kyrpides N."/>
            <person name="Mavromatis K."/>
            <person name="Ivanova N."/>
            <person name="Brettin T."/>
            <person name="Detter J.C."/>
            <person name="Han C."/>
            <person name="Larimer F."/>
            <person name="Land M."/>
            <person name="Hauser L."/>
            <person name="Markowitz V."/>
            <person name="Cheng J.-F."/>
            <person name="Hugenholtz P."/>
            <person name="Woyke T."/>
            <person name="Wu D."/>
            <person name="Brambilla E."/>
            <person name="Klenk H.-P."/>
            <person name="Eisen J.A."/>
        </authorList>
    </citation>
    <scope>NUCLEOTIDE SEQUENCE [LARGE SCALE GENOMIC DNA]</scope>
    <source>
        <strain evidence="4">DSM 18391 / NRRL B-41598 / KBS 63</strain>
    </source>
</reference>
<keyword evidence="2" id="KW-0732">Signal</keyword>
<protein>
    <recommendedName>
        <fullName evidence="5">VWFA-related domain-containing protein</fullName>
    </recommendedName>
</protein>
<proteinExistence type="predicted"/>
<evidence type="ECO:0000313" key="4">
    <source>
        <dbReference type="Proteomes" id="UP000006056"/>
    </source>
</evidence>
<dbReference type="PATRIC" id="fig|926566.3.peg.1268"/>
<feature type="signal peptide" evidence="2">
    <location>
        <begin position="1"/>
        <end position="21"/>
    </location>
</feature>
<gene>
    <name evidence="3" type="ordered locus">Terro_1287</name>
</gene>